<dbReference type="GO" id="GO:1902201">
    <property type="term" value="P:negative regulation of bacterial-type flagellum-dependent cell motility"/>
    <property type="evidence" value="ECO:0007669"/>
    <property type="project" value="TreeGrafter"/>
</dbReference>
<dbReference type="InterPro" id="IPR043128">
    <property type="entry name" value="Rev_trsase/Diguanyl_cyclase"/>
</dbReference>
<gene>
    <name evidence="4" type="ORF">H261_15807</name>
</gene>
<protein>
    <recommendedName>
        <fullName evidence="1">diguanylate cyclase</fullName>
        <ecNumber evidence="1">2.7.7.65</ecNumber>
    </recommendedName>
</protein>
<organism evidence="4 5">
    <name type="scientific">Paramagnetospirillum caucaseum</name>
    <dbReference type="NCBI Taxonomy" id="1244869"/>
    <lineage>
        <taxon>Bacteria</taxon>
        <taxon>Pseudomonadati</taxon>
        <taxon>Pseudomonadota</taxon>
        <taxon>Alphaproteobacteria</taxon>
        <taxon>Rhodospirillales</taxon>
        <taxon>Magnetospirillaceae</taxon>
        <taxon>Paramagnetospirillum</taxon>
    </lineage>
</organism>
<dbReference type="SMART" id="SM00267">
    <property type="entry name" value="GGDEF"/>
    <property type="match status" value="1"/>
</dbReference>
<dbReference type="CDD" id="cd01949">
    <property type="entry name" value="GGDEF"/>
    <property type="match status" value="1"/>
</dbReference>
<accession>M3A918</accession>
<dbReference type="PANTHER" id="PTHR45138">
    <property type="entry name" value="REGULATORY COMPONENTS OF SENSORY TRANSDUCTION SYSTEM"/>
    <property type="match status" value="1"/>
</dbReference>
<comment type="catalytic activity">
    <reaction evidence="2">
        <text>2 GTP = 3',3'-c-di-GMP + 2 diphosphate</text>
        <dbReference type="Rhea" id="RHEA:24898"/>
        <dbReference type="ChEBI" id="CHEBI:33019"/>
        <dbReference type="ChEBI" id="CHEBI:37565"/>
        <dbReference type="ChEBI" id="CHEBI:58805"/>
        <dbReference type="EC" id="2.7.7.65"/>
    </reaction>
</comment>
<evidence type="ECO:0000256" key="1">
    <source>
        <dbReference type="ARBA" id="ARBA00012528"/>
    </source>
</evidence>
<evidence type="ECO:0000313" key="4">
    <source>
        <dbReference type="EMBL" id="EME68994.1"/>
    </source>
</evidence>
<dbReference type="SUPFAM" id="SSF55073">
    <property type="entry name" value="Nucleotide cyclase"/>
    <property type="match status" value="1"/>
</dbReference>
<evidence type="ECO:0000256" key="2">
    <source>
        <dbReference type="ARBA" id="ARBA00034247"/>
    </source>
</evidence>
<name>M3A918_9PROT</name>
<sequence length="348" mass="38457">MGKAFRVSITPESILSSVVLLTEQRSQKHLEDCLAATLAELAHLPFCGICTPMPTANGIFIDWAAIRSRDGGDPPDELQEIGGDPLLLDCMALGTERSEVLADGSIRRAHPVVDDRGKVCAFLVTRTAPGQEEPAALIKGFVAIYRNYLTILWDAARDTLTGLKNRKTFDENFSAIVADSRHIDVSFNGNRREAHLDGQHHWLGIIDIDRFKRINDTYGHVFGDEVLLLLSALMRKAFRSEDKLFRFGGEEFVVLLAPTTFAAAQAVFERFRATVAGFAFPEVGRITVSVGYVRIDCDDKPSVVIGNADRALYYAKGHGRDQVRSFEQLVAEGELPFECPSLAKAKLF</sequence>
<dbReference type="PATRIC" id="fig|1244869.3.peg.3171"/>
<dbReference type="NCBIfam" id="TIGR00254">
    <property type="entry name" value="GGDEF"/>
    <property type="match status" value="1"/>
</dbReference>
<dbReference type="AlphaFoldDB" id="M3A918"/>
<proteinExistence type="predicted"/>
<evidence type="ECO:0000259" key="3">
    <source>
        <dbReference type="PROSITE" id="PS50887"/>
    </source>
</evidence>
<dbReference type="PROSITE" id="PS50887">
    <property type="entry name" value="GGDEF"/>
    <property type="match status" value="1"/>
</dbReference>
<dbReference type="FunFam" id="3.30.70.270:FF:000001">
    <property type="entry name" value="Diguanylate cyclase domain protein"/>
    <property type="match status" value="1"/>
</dbReference>
<dbReference type="STRING" id="1244869.H261_15807"/>
<dbReference type="OrthoDB" id="315417at2"/>
<dbReference type="GO" id="GO:0043709">
    <property type="term" value="P:cell adhesion involved in single-species biofilm formation"/>
    <property type="evidence" value="ECO:0007669"/>
    <property type="project" value="TreeGrafter"/>
</dbReference>
<evidence type="ECO:0000313" key="5">
    <source>
        <dbReference type="Proteomes" id="UP000011744"/>
    </source>
</evidence>
<dbReference type="InterPro" id="IPR050469">
    <property type="entry name" value="Diguanylate_Cyclase"/>
</dbReference>
<comment type="caution">
    <text evidence="4">The sequence shown here is derived from an EMBL/GenBank/DDBJ whole genome shotgun (WGS) entry which is preliminary data.</text>
</comment>
<dbReference type="Pfam" id="PF00990">
    <property type="entry name" value="GGDEF"/>
    <property type="match status" value="1"/>
</dbReference>
<dbReference type="GO" id="GO:0052621">
    <property type="term" value="F:diguanylate cyclase activity"/>
    <property type="evidence" value="ECO:0007669"/>
    <property type="project" value="UniProtKB-EC"/>
</dbReference>
<dbReference type="InterPro" id="IPR029787">
    <property type="entry name" value="Nucleotide_cyclase"/>
</dbReference>
<dbReference type="PANTHER" id="PTHR45138:SF9">
    <property type="entry name" value="DIGUANYLATE CYCLASE DGCM-RELATED"/>
    <property type="match status" value="1"/>
</dbReference>
<reference evidence="4 5" key="1">
    <citation type="journal article" date="2014" name="Genome Announc.">
        <title>Draft Genome Sequence of Magnetospirillum sp. Strain SO-1, a Freshwater Magnetotactic Bacterium Isolated from the Ol'khovka River, Russia.</title>
        <authorList>
            <person name="Grouzdev D.S."/>
            <person name="Dziuba M.V."/>
            <person name="Sukhacheva M.S."/>
            <person name="Mardanov A.V."/>
            <person name="Beletskiy A.V."/>
            <person name="Kuznetsov B.B."/>
            <person name="Skryabin K.G."/>
        </authorList>
    </citation>
    <scope>NUCLEOTIDE SEQUENCE [LARGE SCALE GENOMIC DNA]</scope>
    <source>
        <strain evidence="4 5">SO-1</strain>
    </source>
</reference>
<dbReference type="eggNOG" id="COG2199">
    <property type="taxonomic scope" value="Bacteria"/>
</dbReference>
<dbReference type="GO" id="GO:0005886">
    <property type="term" value="C:plasma membrane"/>
    <property type="evidence" value="ECO:0007669"/>
    <property type="project" value="TreeGrafter"/>
</dbReference>
<dbReference type="EMBL" id="AONQ01000046">
    <property type="protein sequence ID" value="EME68994.1"/>
    <property type="molecule type" value="Genomic_DNA"/>
</dbReference>
<keyword evidence="5" id="KW-1185">Reference proteome</keyword>
<dbReference type="Proteomes" id="UP000011744">
    <property type="component" value="Unassembled WGS sequence"/>
</dbReference>
<dbReference type="EC" id="2.7.7.65" evidence="1"/>
<feature type="domain" description="GGDEF" evidence="3">
    <location>
        <begin position="199"/>
        <end position="328"/>
    </location>
</feature>
<dbReference type="Gene3D" id="3.30.70.270">
    <property type="match status" value="1"/>
</dbReference>
<dbReference type="InterPro" id="IPR000160">
    <property type="entry name" value="GGDEF_dom"/>
</dbReference>